<comment type="subcellular location">
    <subcellularLocation>
        <location evidence="1">Nucleus</location>
    </subcellularLocation>
</comment>
<evidence type="ECO:0000313" key="8">
    <source>
        <dbReference type="Proteomes" id="UP000826271"/>
    </source>
</evidence>
<dbReference type="InterPro" id="IPR005571">
    <property type="entry name" value="RNA_pol_Rpb5_N"/>
</dbReference>
<dbReference type="InterPro" id="IPR035913">
    <property type="entry name" value="RPB5-like_sf"/>
</dbReference>
<comment type="similarity">
    <text evidence="3">Belongs to the archaeal Rpo5/eukaryotic RPB5 RNA polymerase subunit family.</text>
</comment>
<sequence>MAKTVCLLGAGGGACLASLVDNGSVESLRYYLSRRTLIEMLRDRGYVVANMKAELCRTLADFRHAFGDKPEAERLRLLANHVSHPSRKKASVEDAFLCTLISVYCGSYQYTMAPYSSVISMFVCLFFLQILVIFCGTLEIRKRNMVGILSQIVNKETLDRVILILQSKMNSYARKVLAEYPVKVETFQITELLVNITKHFLEPKHEILTPEEKQKLLSKYNIEDKQLPKMVEDDAIARYYGVEKGQVVKVTCGGAITSSLVTYRCVV</sequence>
<gene>
    <name evidence="7" type="ORF">BUALT_Bualt01G0156400</name>
</gene>
<dbReference type="Gene3D" id="3.90.940.20">
    <property type="entry name" value="RPB5-like RNA polymerase subunit"/>
    <property type="match status" value="1"/>
</dbReference>
<keyword evidence="2" id="KW-0539">Nucleus</keyword>
<dbReference type="PANTHER" id="PTHR10535">
    <property type="entry name" value="DNA-DIRECTED RNA POLYMERASES I, II, AND III SUBUNIT RPABC1"/>
    <property type="match status" value="1"/>
</dbReference>
<dbReference type="PANTHER" id="PTHR10535:SF12">
    <property type="entry name" value="DNA-DIRECTED RNA POLYMERASE V SUBUNIT 5C"/>
    <property type="match status" value="1"/>
</dbReference>
<feature type="domain" description="RNA polymerase subunit H/Rpb5 C-terminal" evidence="5">
    <location>
        <begin position="194"/>
        <end position="266"/>
    </location>
</feature>
<dbReference type="InterPro" id="IPR036710">
    <property type="entry name" value="RNA_pol_Rpb5_N_sf"/>
</dbReference>
<keyword evidence="4" id="KW-0812">Transmembrane</keyword>
<proteinExistence type="inferred from homology"/>
<organism evidence="7 8">
    <name type="scientific">Buddleja alternifolia</name>
    <dbReference type="NCBI Taxonomy" id="168488"/>
    <lineage>
        <taxon>Eukaryota</taxon>
        <taxon>Viridiplantae</taxon>
        <taxon>Streptophyta</taxon>
        <taxon>Embryophyta</taxon>
        <taxon>Tracheophyta</taxon>
        <taxon>Spermatophyta</taxon>
        <taxon>Magnoliopsida</taxon>
        <taxon>eudicotyledons</taxon>
        <taxon>Gunneridae</taxon>
        <taxon>Pentapetalae</taxon>
        <taxon>asterids</taxon>
        <taxon>lamiids</taxon>
        <taxon>Lamiales</taxon>
        <taxon>Scrophulariaceae</taxon>
        <taxon>Buddlejeae</taxon>
        <taxon>Buddleja</taxon>
    </lineage>
</organism>
<accession>A0AAV6YHU6</accession>
<keyword evidence="4" id="KW-0472">Membrane</keyword>
<dbReference type="Proteomes" id="UP000826271">
    <property type="component" value="Unassembled WGS sequence"/>
</dbReference>
<dbReference type="InterPro" id="IPR000783">
    <property type="entry name" value="RNA_pol_subH/Rpb5_C"/>
</dbReference>
<dbReference type="Pfam" id="PF03871">
    <property type="entry name" value="RNA_pol_Rpb5_N"/>
    <property type="match status" value="1"/>
</dbReference>
<evidence type="ECO:0000256" key="4">
    <source>
        <dbReference type="SAM" id="Phobius"/>
    </source>
</evidence>
<evidence type="ECO:0000256" key="2">
    <source>
        <dbReference type="ARBA" id="ARBA00023242"/>
    </source>
</evidence>
<keyword evidence="4" id="KW-1133">Transmembrane helix</keyword>
<dbReference type="Gene3D" id="3.40.1340.10">
    <property type="entry name" value="RNA polymerase, Rpb5, N-terminal domain"/>
    <property type="match status" value="1"/>
</dbReference>
<dbReference type="GO" id="GO:0006362">
    <property type="term" value="P:transcription elongation by RNA polymerase I"/>
    <property type="evidence" value="ECO:0007669"/>
    <property type="project" value="TreeGrafter"/>
</dbReference>
<dbReference type="GO" id="GO:0003677">
    <property type="term" value="F:DNA binding"/>
    <property type="evidence" value="ECO:0007669"/>
    <property type="project" value="InterPro"/>
</dbReference>
<comment type="caution">
    <text evidence="7">The sequence shown here is derived from an EMBL/GenBank/DDBJ whole genome shotgun (WGS) entry which is preliminary data.</text>
</comment>
<evidence type="ECO:0000259" key="5">
    <source>
        <dbReference type="Pfam" id="PF01191"/>
    </source>
</evidence>
<evidence type="ECO:0000313" key="7">
    <source>
        <dbReference type="EMBL" id="KAG8391135.1"/>
    </source>
</evidence>
<name>A0AAV6YHU6_9LAMI</name>
<protein>
    <submittedName>
        <fullName evidence="7">Uncharacterized protein</fullName>
    </submittedName>
</protein>
<keyword evidence="8" id="KW-1185">Reference proteome</keyword>
<dbReference type="InterPro" id="IPR014381">
    <property type="entry name" value="Arch_Rpo5/euc_Rpb5"/>
</dbReference>
<dbReference type="GO" id="GO:0055029">
    <property type="term" value="C:nuclear DNA-directed RNA polymerase complex"/>
    <property type="evidence" value="ECO:0007669"/>
    <property type="project" value="UniProtKB-ARBA"/>
</dbReference>
<dbReference type="SUPFAM" id="SSF53036">
    <property type="entry name" value="Eukaryotic RPB5 N-terminal domain"/>
    <property type="match status" value="1"/>
</dbReference>
<evidence type="ECO:0000259" key="6">
    <source>
        <dbReference type="Pfam" id="PF03871"/>
    </source>
</evidence>
<evidence type="ECO:0000256" key="1">
    <source>
        <dbReference type="ARBA" id="ARBA00004123"/>
    </source>
</evidence>
<dbReference type="Pfam" id="PF01191">
    <property type="entry name" value="RNA_pol_Rpb5_C"/>
    <property type="match status" value="1"/>
</dbReference>
<dbReference type="AlphaFoldDB" id="A0AAV6YHU6"/>
<dbReference type="SUPFAM" id="SSF55287">
    <property type="entry name" value="RPB5-like RNA polymerase subunit"/>
    <property type="match status" value="1"/>
</dbReference>
<feature type="domain" description="RNA polymerase Rpb5 N-terminal" evidence="6">
    <location>
        <begin position="26"/>
        <end position="87"/>
    </location>
</feature>
<dbReference type="EMBL" id="WHWC01000001">
    <property type="protein sequence ID" value="KAG8391135.1"/>
    <property type="molecule type" value="Genomic_DNA"/>
</dbReference>
<dbReference type="PIRSF" id="PIRSF000747">
    <property type="entry name" value="RPB5"/>
    <property type="match status" value="1"/>
</dbReference>
<dbReference type="GO" id="GO:0006366">
    <property type="term" value="P:transcription by RNA polymerase II"/>
    <property type="evidence" value="ECO:0007669"/>
    <property type="project" value="TreeGrafter"/>
</dbReference>
<evidence type="ECO:0000256" key="3">
    <source>
        <dbReference type="ARBA" id="ARBA00025765"/>
    </source>
</evidence>
<feature type="transmembrane region" description="Helical" evidence="4">
    <location>
        <begin position="118"/>
        <end position="138"/>
    </location>
</feature>
<dbReference type="FunFam" id="3.90.940.20:FF:000001">
    <property type="entry name" value="DNA-directed RNA polymerases I, II, and III subunit RPABC1"/>
    <property type="match status" value="1"/>
</dbReference>
<reference evidence="7" key="1">
    <citation type="submission" date="2019-10" db="EMBL/GenBank/DDBJ databases">
        <authorList>
            <person name="Zhang R."/>
            <person name="Pan Y."/>
            <person name="Wang J."/>
            <person name="Ma R."/>
            <person name="Yu S."/>
        </authorList>
    </citation>
    <scope>NUCLEOTIDE SEQUENCE</scope>
    <source>
        <strain evidence="7">LA-IB0</strain>
        <tissue evidence="7">Leaf</tissue>
    </source>
</reference>
<dbReference type="GO" id="GO:0042797">
    <property type="term" value="P:tRNA transcription by RNA polymerase III"/>
    <property type="evidence" value="ECO:0007669"/>
    <property type="project" value="TreeGrafter"/>
</dbReference>
<dbReference type="GO" id="GO:0003899">
    <property type="term" value="F:DNA-directed RNA polymerase activity"/>
    <property type="evidence" value="ECO:0007669"/>
    <property type="project" value="InterPro"/>
</dbReference>
<dbReference type="PROSITE" id="PS51257">
    <property type="entry name" value="PROKAR_LIPOPROTEIN"/>
    <property type="match status" value="1"/>
</dbReference>